<feature type="region of interest" description="Disordered" evidence="1">
    <location>
        <begin position="135"/>
        <end position="182"/>
    </location>
</feature>
<dbReference type="EMBL" id="LXQA010032671">
    <property type="protein sequence ID" value="MCH96570.1"/>
    <property type="molecule type" value="Genomic_DNA"/>
</dbReference>
<feature type="non-terminal residue" evidence="2">
    <location>
        <position position="291"/>
    </location>
</feature>
<organism evidence="2 3">
    <name type="scientific">Trifolium medium</name>
    <dbReference type="NCBI Taxonomy" id="97028"/>
    <lineage>
        <taxon>Eukaryota</taxon>
        <taxon>Viridiplantae</taxon>
        <taxon>Streptophyta</taxon>
        <taxon>Embryophyta</taxon>
        <taxon>Tracheophyta</taxon>
        <taxon>Spermatophyta</taxon>
        <taxon>Magnoliopsida</taxon>
        <taxon>eudicotyledons</taxon>
        <taxon>Gunneridae</taxon>
        <taxon>Pentapetalae</taxon>
        <taxon>rosids</taxon>
        <taxon>fabids</taxon>
        <taxon>Fabales</taxon>
        <taxon>Fabaceae</taxon>
        <taxon>Papilionoideae</taxon>
        <taxon>50 kb inversion clade</taxon>
        <taxon>NPAAA clade</taxon>
        <taxon>Hologalegina</taxon>
        <taxon>IRL clade</taxon>
        <taxon>Trifolieae</taxon>
        <taxon>Trifolium</taxon>
    </lineage>
</organism>
<keyword evidence="3" id="KW-1185">Reference proteome</keyword>
<dbReference type="Proteomes" id="UP000265520">
    <property type="component" value="Unassembled WGS sequence"/>
</dbReference>
<reference evidence="2 3" key="1">
    <citation type="journal article" date="2018" name="Front. Plant Sci.">
        <title>Red Clover (Trifolium pratense) and Zigzag Clover (T. medium) - A Picture of Genomic Similarities and Differences.</title>
        <authorList>
            <person name="Dluhosova J."/>
            <person name="Istvanek J."/>
            <person name="Nedelnik J."/>
            <person name="Repkova J."/>
        </authorList>
    </citation>
    <scope>NUCLEOTIDE SEQUENCE [LARGE SCALE GENOMIC DNA]</scope>
    <source>
        <strain evidence="3">cv. 10/8</strain>
        <tissue evidence="2">Leaf</tissue>
    </source>
</reference>
<evidence type="ECO:0000256" key="1">
    <source>
        <dbReference type="SAM" id="MobiDB-lite"/>
    </source>
</evidence>
<feature type="compositionally biased region" description="Polar residues" evidence="1">
    <location>
        <begin position="172"/>
        <end position="181"/>
    </location>
</feature>
<feature type="compositionally biased region" description="Low complexity" evidence="1">
    <location>
        <begin position="139"/>
        <end position="155"/>
    </location>
</feature>
<feature type="compositionally biased region" description="Basic and acidic residues" evidence="1">
    <location>
        <begin position="95"/>
        <end position="109"/>
    </location>
</feature>
<feature type="region of interest" description="Disordered" evidence="1">
    <location>
        <begin position="47"/>
        <end position="111"/>
    </location>
</feature>
<evidence type="ECO:0000313" key="2">
    <source>
        <dbReference type="EMBL" id="MCH96570.1"/>
    </source>
</evidence>
<feature type="compositionally biased region" description="Basic residues" evidence="1">
    <location>
        <begin position="54"/>
        <end position="71"/>
    </location>
</feature>
<protein>
    <submittedName>
        <fullName evidence="2">Uncharacterized protein</fullName>
    </submittedName>
</protein>
<feature type="compositionally biased region" description="Acidic residues" evidence="1">
    <location>
        <begin position="76"/>
        <end position="87"/>
    </location>
</feature>
<comment type="caution">
    <text evidence="2">The sequence shown here is derived from an EMBL/GenBank/DDBJ whole genome shotgun (WGS) entry which is preliminary data.</text>
</comment>
<name>A0A392N9T4_9FABA</name>
<feature type="non-terminal residue" evidence="2">
    <location>
        <position position="1"/>
    </location>
</feature>
<proteinExistence type="predicted"/>
<feature type="region of interest" description="Disordered" evidence="1">
    <location>
        <begin position="206"/>
        <end position="259"/>
    </location>
</feature>
<feature type="compositionally biased region" description="Polar residues" evidence="1">
    <location>
        <begin position="230"/>
        <end position="248"/>
    </location>
</feature>
<evidence type="ECO:0000313" key="3">
    <source>
        <dbReference type="Proteomes" id="UP000265520"/>
    </source>
</evidence>
<dbReference type="AlphaFoldDB" id="A0A392N9T4"/>
<accession>A0A392N9T4</accession>
<sequence length="291" mass="32632">GTEGASDAHVSKGKEPVVSDIAVVGIAAATPKRIRADKEKFEKVVVSTMTEKKKIPKKQRTQKKKAPKVMKKMVVQEEDEEETDEEPLQCKRKRAASDKGEPAPKRMNTEAETVAEGIKIAAELQKNKSKELSSLFQELSQTQPPTQTLSQHSSPLEILESHLQGELPQSPRPSNETSIPTTRVFHNIFSSTERLLKPTNEFVFQSTELEKSTSEAEVETSPASEEKPSEQPTSEQIPQPIPEQTSEQIPADPVKQNYPKPDLLAKFENFQPDFSHQNLYHDIHPSHHYQP</sequence>